<proteinExistence type="predicted"/>
<accession>A0ABQ5HYW8</accession>
<reference evidence="1" key="2">
    <citation type="submission" date="2022-01" db="EMBL/GenBank/DDBJ databases">
        <authorList>
            <person name="Yamashiro T."/>
            <person name="Shiraishi A."/>
            <person name="Satake H."/>
            <person name="Nakayama K."/>
        </authorList>
    </citation>
    <scope>NUCLEOTIDE SEQUENCE</scope>
</reference>
<protein>
    <submittedName>
        <fullName evidence="1">MAK10-like protein</fullName>
    </submittedName>
</protein>
<dbReference type="InterPro" id="IPR021109">
    <property type="entry name" value="Peptidase_aspartic_dom_sf"/>
</dbReference>
<gene>
    <name evidence="1" type="ORF">Tco_1081380</name>
</gene>
<dbReference type="Proteomes" id="UP001151760">
    <property type="component" value="Unassembled WGS sequence"/>
</dbReference>
<reference evidence="1" key="1">
    <citation type="journal article" date="2022" name="Int. J. Mol. Sci.">
        <title>Draft Genome of Tanacetum Coccineum: Genomic Comparison of Closely Related Tanacetum-Family Plants.</title>
        <authorList>
            <person name="Yamashiro T."/>
            <person name="Shiraishi A."/>
            <person name="Nakayama K."/>
            <person name="Satake H."/>
        </authorList>
    </citation>
    <scope>NUCLEOTIDE SEQUENCE</scope>
</reference>
<dbReference type="EMBL" id="BQNB010020118">
    <property type="protein sequence ID" value="GJT92535.1"/>
    <property type="molecule type" value="Genomic_DNA"/>
</dbReference>
<keyword evidence="2" id="KW-1185">Reference proteome</keyword>
<evidence type="ECO:0000313" key="1">
    <source>
        <dbReference type="EMBL" id="GJT92535.1"/>
    </source>
</evidence>
<evidence type="ECO:0000313" key="2">
    <source>
        <dbReference type="Proteomes" id="UP001151760"/>
    </source>
</evidence>
<comment type="caution">
    <text evidence="1">The sequence shown here is derived from an EMBL/GenBank/DDBJ whole genome shotgun (WGS) entry which is preliminary data.</text>
</comment>
<sequence length="130" mass="14735">MASQDARLSKSEADFKQQKSEMANKIDTFLKAINDQMTRALPKVHIGRLKLLDDFYVIDMDKDPATPLLIGRGFLATTNAIIDYKKAKIAVGERATRLIFEVKDTGLGDEEDLRRRSFGVLRSFIWMILG</sequence>
<organism evidence="1 2">
    <name type="scientific">Tanacetum coccineum</name>
    <dbReference type="NCBI Taxonomy" id="301880"/>
    <lineage>
        <taxon>Eukaryota</taxon>
        <taxon>Viridiplantae</taxon>
        <taxon>Streptophyta</taxon>
        <taxon>Embryophyta</taxon>
        <taxon>Tracheophyta</taxon>
        <taxon>Spermatophyta</taxon>
        <taxon>Magnoliopsida</taxon>
        <taxon>eudicotyledons</taxon>
        <taxon>Gunneridae</taxon>
        <taxon>Pentapetalae</taxon>
        <taxon>asterids</taxon>
        <taxon>campanulids</taxon>
        <taxon>Asterales</taxon>
        <taxon>Asteraceae</taxon>
        <taxon>Asteroideae</taxon>
        <taxon>Anthemideae</taxon>
        <taxon>Anthemidinae</taxon>
        <taxon>Tanacetum</taxon>
    </lineage>
</organism>
<dbReference type="Gene3D" id="2.40.70.10">
    <property type="entry name" value="Acid Proteases"/>
    <property type="match status" value="1"/>
</dbReference>
<name>A0ABQ5HYW8_9ASTR</name>